<dbReference type="AlphaFoldDB" id="A0A9P0L3A3"/>
<dbReference type="Pfam" id="PF17906">
    <property type="entry name" value="HTH_48"/>
    <property type="match status" value="1"/>
</dbReference>
<evidence type="ECO:0000259" key="1">
    <source>
        <dbReference type="Pfam" id="PF17906"/>
    </source>
</evidence>
<dbReference type="InterPro" id="IPR041426">
    <property type="entry name" value="Mos1_HTH"/>
</dbReference>
<sequence>MSMSAILRYNFTRGLSIDQCLEEMTIALNNGSPHRTTIFTWYKEFQREQFHSGGR</sequence>
<accession>A0A9P0L3A3</accession>
<gene>
    <name evidence="2" type="ORF">ACAOBT_LOCUS18551</name>
</gene>
<dbReference type="Proteomes" id="UP001152888">
    <property type="component" value="Unassembled WGS sequence"/>
</dbReference>
<protein>
    <recommendedName>
        <fullName evidence="1">Mos1 transposase HTH domain-containing protein</fullName>
    </recommendedName>
</protein>
<evidence type="ECO:0000313" key="2">
    <source>
        <dbReference type="EMBL" id="CAH1988574.1"/>
    </source>
</evidence>
<name>A0A9P0L3A3_ACAOB</name>
<organism evidence="2 3">
    <name type="scientific">Acanthoscelides obtectus</name>
    <name type="common">Bean weevil</name>
    <name type="synonym">Bruchus obtectus</name>
    <dbReference type="NCBI Taxonomy" id="200917"/>
    <lineage>
        <taxon>Eukaryota</taxon>
        <taxon>Metazoa</taxon>
        <taxon>Ecdysozoa</taxon>
        <taxon>Arthropoda</taxon>
        <taxon>Hexapoda</taxon>
        <taxon>Insecta</taxon>
        <taxon>Pterygota</taxon>
        <taxon>Neoptera</taxon>
        <taxon>Endopterygota</taxon>
        <taxon>Coleoptera</taxon>
        <taxon>Polyphaga</taxon>
        <taxon>Cucujiformia</taxon>
        <taxon>Chrysomeloidea</taxon>
        <taxon>Chrysomelidae</taxon>
        <taxon>Bruchinae</taxon>
        <taxon>Bruchini</taxon>
        <taxon>Acanthoscelides</taxon>
    </lineage>
</organism>
<reference evidence="2" key="1">
    <citation type="submission" date="2022-03" db="EMBL/GenBank/DDBJ databases">
        <authorList>
            <person name="Sayadi A."/>
        </authorList>
    </citation>
    <scope>NUCLEOTIDE SEQUENCE</scope>
</reference>
<proteinExistence type="predicted"/>
<feature type="domain" description="Mos1 transposase HTH" evidence="1">
    <location>
        <begin position="5"/>
        <end position="48"/>
    </location>
</feature>
<comment type="caution">
    <text evidence="2">The sequence shown here is derived from an EMBL/GenBank/DDBJ whole genome shotgun (WGS) entry which is preliminary data.</text>
</comment>
<evidence type="ECO:0000313" key="3">
    <source>
        <dbReference type="Proteomes" id="UP001152888"/>
    </source>
</evidence>
<keyword evidence="3" id="KW-1185">Reference proteome</keyword>
<dbReference type="EMBL" id="CAKOFQ010007047">
    <property type="protein sequence ID" value="CAH1988574.1"/>
    <property type="molecule type" value="Genomic_DNA"/>
</dbReference>
<dbReference type="OrthoDB" id="8190546at2759"/>